<sequence length="320" mass="36150">MAFADLSIEQQVETMLPLARQIIDGFDLGACELESINHEFNSTFKVTASSGERFALRINVNSKRTLPNLRAEIFWVGQLATVAGLTVPVPIKNRSGEYISTVWHPMLKRNLHAVLFSWLDGKELGDEPTEEMMRAAGRAMARMHAAARDIRLPESASLPIVDDVFWDNGDSIEPSDLVTTEEKAIIAKAVEKIEAITRDLYSRNRPQLIHADIHPWNVMWQGSDVAIFDFDDCVIGLPVQDIAVTLYYNDTDEQDAAFLAGYQELAPLPEFTHDEMSALKLQRRIVLLSYILETENPEHRAIVPEYLAKTIKRIEEVFGR</sequence>
<dbReference type="EMBL" id="CAEZXK010000003">
    <property type="protein sequence ID" value="CAB4679954.1"/>
    <property type="molecule type" value="Genomic_DNA"/>
</dbReference>
<gene>
    <name evidence="3" type="ORF">UFOPK2370_00193</name>
</gene>
<dbReference type="GO" id="GO:0019202">
    <property type="term" value="F:amino acid kinase activity"/>
    <property type="evidence" value="ECO:0007669"/>
    <property type="project" value="TreeGrafter"/>
</dbReference>
<evidence type="ECO:0000259" key="2">
    <source>
        <dbReference type="Pfam" id="PF01636"/>
    </source>
</evidence>
<proteinExistence type="inferred from homology"/>
<name>A0A6J6N506_9ZZZZ</name>
<dbReference type="InterPro" id="IPR002575">
    <property type="entry name" value="Aminoglycoside_PTrfase"/>
</dbReference>
<organism evidence="3">
    <name type="scientific">freshwater metagenome</name>
    <dbReference type="NCBI Taxonomy" id="449393"/>
    <lineage>
        <taxon>unclassified sequences</taxon>
        <taxon>metagenomes</taxon>
        <taxon>ecological metagenomes</taxon>
    </lineage>
</organism>
<dbReference type="Gene3D" id="3.30.200.20">
    <property type="entry name" value="Phosphorylase Kinase, domain 1"/>
    <property type="match status" value="1"/>
</dbReference>
<comment type="similarity">
    <text evidence="1">Belongs to the pseudomonas-type ThrB family.</text>
</comment>
<dbReference type="SUPFAM" id="SSF56112">
    <property type="entry name" value="Protein kinase-like (PK-like)"/>
    <property type="match status" value="1"/>
</dbReference>
<reference evidence="3" key="1">
    <citation type="submission" date="2020-05" db="EMBL/GenBank/DDBJ databases">
        <authorList>
            <person name="Chiriac C."/>
            <person name="Salcher M."/>
            <person name="Ghai R."/>
            <person name="Kavagutti S V."/>
        </authorList>
    </citation>
    <scope>NUCLEOTIDE SEQUENCE</scope>
</reference>
<evidence type="ECO:0000313" key="3">
    <source>
        <dbReference type="EMBL" id="CAB4679954.1"/>
    </source>
</evidence>
<dbReference type="InterPro" id="IPR050249">
    <property type="entry name" value="Pseudomonas-type_ThrB"/>
</dbReference>
<dbReference type="Gene3D" id="3.90.1200.10">
    <property type="match status" value="1"/>
</dbReference>
<dbReference type="Pfam" id="PF01636">
    <property type="entry name" value="APH"/>
    <property type="match status" value="1"/>
</dbReference>
<accession>A0A6J6N506</accession>
<dbReference type="AlphaFoldDB" id="A0A6J6N506"/>
<feature type="domain" description="Aminoglycoside phosphotransferase" evidence="2">
    <location>
        <begin position="41"/>
        <end position="271"/>
    </location>
</feature>
<evidence type="ECO:0000256" key="1">
    <source>
        <dbReference type="ARBA" id="ARBA00038240"/>
    </source>
</evidence>
<dbReference type="PANTHER" id="PTHR21064:SF6">
    <property type="entry name" value="AMINOGLYCOSIDE PHOSPHOTRANSFERASE DOMAIN-CONTAINING PROTEIN"/>
    <property type="match status" value="1"/>
</dbReference>
<dbReference type="PANTHER" id="PTHR21064">
    <property type="entry name" value="AMINOGLYCOSIDE PHOSPHOTRANSFERASE DOMAIN-CONTAINING PROTEIN-RELATED"/>
    <property type="match status" value="1"/>
</dbReference>
<dbReference type="InterPro" id="IPR011009">
    <property type="entry name" value="Kinase-like_dom_sf"/>
</dbReference>
<protein>
    <submittedName>
        <fullName evidence="3">Unannotated protein</fullName>
    </submittedName>
</protein>